<feature type="compositionally biased region" description="Basic and acidic residues" evidence="1">
    <location>
        <begin position="45"/>
        <end position="54"/>
    </location>
</feature>
<dbReference type="Proteomes" id="UP000887566">
    <property type="component" value="Unplaced"/>
</dbReference>
<organism evidence="2 3">
    <name type="scientific">Plectus sambesii</name>
    <dbReference type="NCBI Taxonomy" id="2011161"/>
    <lineage>
        <taxon>Eukaryota</taxon>
        <taxon>Metazoa</taxon>
        <taxon>Ecdysozoa</taxon>
        <taxon>Nematoda</taxon>
        <taxon>Chromadorea</taxon>
        <taxon>Plectida</taxon>
        <taxon>Plectina</taxon>
        <taxon>Plectoidea</taxon>
        <taxon>Plectidae</taxon>
        <taxon>Plectus</taxon>
    </lineage>
</organism>
<evidence type="ECO:0000313" key="3">
    <source>
        <dbReference type="WBParaSite" id="PSAMB.scaffold519size48217.g6527.t1"/>
    </source>
</evidence>
<reference evidence="3" key="1">
    <citation type="submission" date="2022-11" db="UniProtKB">
        <authorList>
            <consortium name="WormBaseParasite"/>
        </authorList>
    </citation>
    <scope>IDENTIFICATION</scope>
</reference>
<accession>A0A914WTD2</accession>
<feature type="region of interest" description="Disordered" evidence="1">
    <location>
        <begin position="36"/>
        <end position="69"/>
    </location>
</feature>
<feature type="compositionally biased region" description="Basic residues" evidence="1">
    <location>
        <begin position="160"/>
        <end position="170"/>
    </location>
</feature>
<dbReference type="WBParaSite" id="PSAMB.scaffold519size48217.g6527.t1">
    <property type="protein sequence ID" value="PSAMB.scaffold519size48217.g6527.t1"/>
    <property type="gene ID" value="PSAMB.scaffold519size48217.g6527"/>
</dbReference>
<feature type="region of interest" description="Disordered" evidence="1">
    <location>
        <begin position="105"/>
        <end position="197"/>
    </location>
</feature>
<keyword evidence="2" id="KW-1185">Reference proteome</keyword>
<name>A0A914WTD2_9BILA</name>
<proteinExistence type="predicted"/>
<evidence type="ECO:0000313" key="2">
    <source>
        <dbReference type="Proteomes" id="UP000887566"/>
    </source>
</evidence>
<protein>
    <submittedName>
        <fullName evidence="3">Uncharacterized protein</fullName>
    </submittedName>
</protein>
<dbReference type="AlphaFoldDB" id="A0A914WTD2"/>
<evidence type="ECO:0000256" key="1">
    <source>
        <dbReference type="SAM" id="MobiDB-lite"/>
    </source>
</evidence>
<sequence>MRRANYRRQTCRPAATVVDGARARPKQTAVACERTPRGAWHASLRHRDDDRREQALTTKSTRRKDGGRCAADLSMDFGDNAVGSADAQEMHMSTTRALPAAQIATTRPPARPYSSAAIRPGHTRRLPDSVRLSSAPHKRPTQTAGGSVGRAPSPSPTLINRRRQIEHRKKAATEMGLLSGQRRTTTAAAPTIEHRPE</sequence>